<evidence type="ECO:0000313" key="2">
    <source>
        <dbReference type="EMBL" id="AHC16130.1"/>
    </source>
</evidence>
<proteinExistence type="predicted"/>
<evidence type="ECO:0008006" key="4">
    <source>
        <dbReference type="Google" id="ProtNLM"/>
    </source>
</evidence>
<dbReference type="eggNOG" id="ENOG5032RP9">
    <property type="taxonomic scope" value="Bacteria"/>
</dbReference>
<dbReference type="PATRIC" id="fig|1307761.3.peg.2770"/>
<dbReference type="KEGG" id="slr:L21SP2_2780"/>
<dbReference type="AlphaFoldDB" id="V5WKG1"/>
<organism evidence="2 3">
    <name type="scientific">Salinispira pacifica</name>
    <dbReference type="NCBI Taxonomy" id="1307761"/>
    <lineage>
        <taxon>Bacteria</taxon>
        <taxon>Pseudomonadati</taxon>
        <taxon>Spirochaetota</taxon>
        <taxon>Spirochaetia</taxon>
        <taxon>Spirochaetales</taxon>
        <taxon>Spirochaetaceae</taxon>
        <taxon>Salinispira</taxon>
    </lineage>
</organism>
<protein>
    <recommendedName>
        <fullName evidence="4">II family cellulose-binding protein</fullName>
    </recommendedName>
</protein>
<dbReference type="RefSeq" id="WP_024269027.1">
    <property type="nucleotide sequence ID" value="NC_023035.1"/>
</dbReference>
<keyword evidence="3" id="KW-1185">Reference proteome</keyword>
<keyword evidence="1" id="KW-0812">Transmembrane</keyword>
<dbReference type="Pfam" id="PF11026">
    <property type="entry name" value="DUF2721"/>
    <property type="match status" value="1"/>
</dbReference>
<name>V5WKG1_9SPIO</name>
<keyword evidence="1" id="KW-0472">Membrane</keyword>
<feature type="transmembrane region" description="Helical" evidence="1">
    <location>
        <begin position="12"/>
        <end position="32"/>
    </location>
</feature>
<dbReference type="Proteomes" id="UP000018680">
    <property type="component" value="Chromosome"/>
</dbReference>
<feature type="transmembrane region" description="Helical" evidence="1">
    <location>
        <begin position="62"/>
        <end position="89"/>
    </location>
</feature>
<accession>V5WKG1</accession>
<feature type="transmembrane region" description="Helical" evidence="1">
    <location>
        <begin position="95"/>
        <end position="113"/>
    </location>
</feature>
<dbReference type="InterPro" id="IPR021279">
    <property type="entry name" value="DUF2721"/>
</dbReference>
<reference evidence="2 3" key="1">
    <citation type="journal article" date="2015" name="Stand. Genomic Sci.">
        <title>Complete genome sequence and description of Salinispira pacifica gen. nov., sp. nov., a novel spirochaete isolated form a hypersaline microbial mat.</title>
        <authorList>
            <person name="Ben Hania W."/>
            <person name="Joseph M."/>
            <person name="Schumann P."/>
            <person name="Bunk B."/>
            <person name="Fiebig A."/>
            <person name="Sproer C."/>
            <person name="Klenk H.P."/>
            <person name="Fardeau M.L."/>
            <person name="Spring S."/>
        </authorList>
    </citation>
    <scope>NUCLEOTIDE SEQUENCE [LARGE SCALE GENOMIC DNA]</scope>
    <source>
        <strain evidence="2 3">L21-RPul-D2</strain>
    </source>
</reference>
<keyword evidence="1" id="KW-1133">Transmembrane helix</keyword>
<dbReference type="EMBL" id="CP006939">
    <property type="protein sequence ID" value="AHC16130.1"/>
    <property type="molecule type" value="Genomic_DNA"/>
</dbReference>
<gene>
    <name evidence="2" type="ORF">L21SP2_2780</name>
</gene>
<dbReference type="HOGENOM" id="CLU_126543_0_0_12"/>
<evidence type="ECO:0000256" key="1">
    <source>
        <dbReference type="SAM" id="Phobius"/>
    </source>
</evidence>
<sequence>MIDITTPALLFPALSLLLLAYTNRFITLANLIRQLHRESREEGEEHVNMVYSQIRNLQRRIFLIKIMQMFGVLSLLLCVVTMFLLFFSVRPVAEVVFALSLVSMITSLGYSLAELRISVTALNLQLSDLEGGCPDHP</sequence>
<evidence type="ECO:0000313" key="3">
    <source>
        <dbReference type="Proteomes" id="UP000018680"/>
    </source>
</evidence>
<dbReference type="STRING" id="1307761.L21SP2_2780"/>